<evidence type="ECO:0000256" key="2">
    <source>
        <dbReference type="ARBA" id="ARBA00009212"/>
    </source>
</evidence>
<dbReference type="AlphaFoldDB" id="A0A4P2PVX8"/>
<evidence type="ECO:0000256" key="6">
    <source>
        <dbReference type="ARBA" id="ARBA00022989"/>
    </source>
</evidence>
<dbReference type="PANTHER" id="PTHR34702">
    <property type="entry name" value="NA(+)/H(+) ANTIPORTER SUBUNIT F1"/>
    <property type="match status" value="1"/>
</dbReference>
<evidence type="ECO:0000256" key="5">
    <source>
        <dbReference type="ARBA" id="ARBA00022692"/>
    </source>
</evidence>
<dbReference type="Pfam" id="PF04066">
    <property type="entry name" value="MrpF_PhaF"/>
    <property type="match status" value="1"/>
</dbReference>
<dbReference type="Proteomes" id="UP000295781">
    <property type="component" value="Chromosome"/>
</dbReference>
<dbReference type="GO" id="GO:0005886">
    <property type="term" value="C:plasma membrane"/>
    <property type="evidence" value="ECO:0007669"/>
    <property type="project" value="UniProtKB-SubCell"/>
</dbReference>
<feature type="transmembrane region" description="Helical" evidence="8">
    <location>
        <begin position="37"/>
        <end position="57"/>
    </location>
</feature>
<keyword evidence="7 8" id="KW-0472">Membrane</keyword>
<comment type="subcellular location">
    <subcellularLocation>
        <location evidence="1">Cell membrane</location>
        <topology evidence="1">Multi-pass membrane protein</topology>
    </subcellularLocation>
</comment>
<evidence type="ECO:0000256" key="7">
    <source>
        <dbReference type="ARBA" id="ARBA00023136"/>
    </source>
</evidence>
<dbReference type="GO" id="GO:0015385">
    <property type="term" value="F:sodium:proton antiporter activity"/>
    <property type="evidence" value="ECO:0007669"/>
    <property type="project" value="TreeGrafter"/>
</dbReference>
<evidence type="ECO:0000256" key="3">
    <source>
        <dbReference type="ARBA" id="ARBA00022448"/>
    </source>
</evidence>
<keyword evidence="5 8" id="KW-0812">Transmembrane</keyword>
<accession>A0A4P2PVX8</accession>
<feature type="transmembrane region" description="Helical" evidence="8">
    <location>
        <begin position="6"/>
        <end position="25"/>
    </location>
</feature>
<sequence>MLYTVMQIVLVILAVSLLITFVRLWRGPTLPDRIVAMDLIAVLTVGIIVATTAGTGQRGLLDAASLIALVGFMGTAAYTWYVLKAGPR</sequence>
<proteinExistence type="inferred from homology"/>
<keyword evidence="3" id="KW-0813">Transport</keyword>
<organism evidence="9 10">
    <name type="scientific">Sorangium cellulosum</name>
    <name type="common">Polyangium cellulosum</name>
    <dbReference type="NCBI Taxonomy" id="56"/>
    <lineage>
        <taxon>Bacteria</taxon>
        <taxon>Pseudomonadati</taxon>
        <taxon>Myxococcota</taxon>
        <taxon>Polyangia</taxon>
        <taxon>Polyangiales</taxon>
        <taxon>Polyangiaceae</taxon>
        <taxon>Sorangium</taxon>
    </lineage>
</organism>
<keyword evidence="6 8" id="KW-1133">Transmembrane helix</keyword>
<comment type="similarity">
    <text evidence="2">Belongs to the CPA3 antiporters (TC 2.A.63) subunit F family.</text>
</comment>
<dbReference type="InterPro" id="IPR007208">
    <property type="entry name" value="MrpF/PhaF-like"/>
</dbReference>
<evidence type="ECO:0000313" key="9">
    <source>
        <dbReference type="EMBL" id="AUX20668.1"/>
    </source>
</evidence>
<dbReference type="EMBL" id="CP012670">
    <property type="protein sequence ID" value="AUX20668.1"/>
    <property type="molecule type" value="Genomic_DNA"/>
</dbReference>
<reference evidence="9 10" key="1">
    <citation type="submission" date="2015-09" db="EMBL/GenBank/DDBJ databases">
        <title>Sorangium comparison.</title>
        <authorList>
            <person name="Zaburannyi N."/>
            <person name="Bunk B."/>
            <person name="Overmann J."/>
            <person name="Mueller R."/>
        </authorList>
    </citation>
    <scope>NUCLEOTIDE SEQUENCE [LARGE SCALE GENOMIC DNA]</scope>
    <source>
        <strain evidence="9 10">So ceGT47</strain>
    </source>
</reference>
<gene>
    <name evidence="9" type="ORF">SOCEGT47_011410</name>
</gene>
<keyword evidence="4" id="KW-1003">Cell membrane</keyword>
<protein>
    <submittedName>
        <fullName evidence="9">Cation:proton antiporter</fullName>
    </submittedName>
</protein>
<evidence type="ECO:0000256" key="8">
    <source>
        <dbReference type="SAM" id="Phobius"/>
    </source>
</evidence>
<dbReference type="RefSeq" id="WP_207213782.1">
    <property type="nucleotide sequence ID" value="NZ_CP012670.1"/>
</dbReference>
<dbReference type="PANTHER" id="PTHR34702:SF1">
    <property type="entry name" value="NA(+)_H(+) ANTIPORTER SUBUNIT F"/>
    <property type="match status" value="1"/>
</dbReference>
<evidence type="ECO:0000256" key="4">
    <source>
        <dbReference type="ARBA" id="ARBA00022475"/>
    </source>
</evidence>
<evidence type="ECO:0000256" key="1">
    <source>
        <dbReference type="ARBA" id="ARBA00004651"/>
    </source>
</evidence>
<name>A0A4P2PVX8_SORCE</name>
<evidence type="ECO:0000313" key="10">
    <source>
        <dbReference type="Proteomes" id="UP000295781"/>
    </source>
</evidence>
<feature type="transmembrane region" description="Helical" evidence="8">
    <location>
        <begin position="63"/>
        <end position="83"/>
    </location>
</feature>